<accession>A0A1N7KJ67</accession>
<gene>
    <name evidence="1" type="ORF">SAMN05421790_103104</name>
</gene>
<reference evidence="2" key="1">
    <citation type="submission" date="2017-01" db="EMBL/GenBank/DDBJ databases">
        <authorList>
            <person name="Varghese N."/>
            <person name="Submissions S."/>
        </authorList>
    </citation>
    <scope>NUCLEOTIDE SEQUENCE [LARGE SCALE GENOMIC DNA]</scope>
    <source>
        <strain evidence="2">DSM 45196</strain>
    </source>
</reference>
<dbReference type="AlphaFoldDB" id="A0A1N7KJ67"/>
<proteinExistence type="predicted"/>
<dbReference type="EMBL" id="FTOD01000003">
    <property type="protein sequence ID" value="SIS61607.1"/>
    <property type="molecule type" value="Genomic_DNA"/>
</dbReference>
<sequence length="131" mass="14708">MFVFARYPSASLFVGGYEYEERQPHPLVAMDFDTEAEAREACRWLEGLGENGLILRVESTPEGELQVAVSTGSEVVCEGEVWKDEMWRIFMEYYRQGEAVLFAVPVGGTVWPDTLSPLSGEAVQIPEEARN</sequence>
<keyword evidence="2" id="KW-1185">Reference proteome</keyword>
<evidence type="ECO:0000313" key="1">
    <source>
        <dbReference type="EMBL" id="SIS61607.1"/>
    </source>
</evidence>
<dbReference type="Proteomes" id="UP000186795">
    <property type="component" value="Unassembled WGS sequence"/>
</dbReference>
<protein>
    <submittedName>
        <fullName evidence="1">Uncharacterized protein</fullName>
    </submittedName>
</protein>
<name>A0A1N7KJ67_9BACL</name>
<evidence type="ECO:0000313" key="2">
    <source>
        <dbReference type="Proteomes" id="UP000186795"/>
    </source>
</evidence>
<organism evidence="1 2">
    <name type="scientific">Kroppenstedtia eburnea</name>
    <dbReference type="NCBI Taxonomy" id="714067"/>
    <lineage>
        <taxon>Bacteria</taxon>
        <taxon>Bacillati</taxon>
        <taxon>Bacillota</taxon>
        <taxon>Bacilli</taxon>
        <taxon>Bacillales</taxon>
        <taxon>Thermoactinomycetaceae</taxon>
        <taxon>Kroppenstedtia</taxon>
    </lineage>
</organism>